<evidence type="ECO:0000256" key="3">
    <source>
        <dbReference type="ARBA" id="ARBA00022670"/>
    </source>
</evidence>
<dbReference type="InterPro" id="IPR043504">
    <property type="entry name" value="Peptidase_S1_PA_chymotrypsin"/>
</dbReference>
<evidence type="ECO:0000256" key="2">
    <source>
        <dbReference type="ARBA" id="ARBA00022525"/>
    </source>
</evidence>
<keyword evidence="2" id="KW-0964">Secreted</keyword>
<dbReference type="SUPFAM" id="SSF50494">
    <property type="entry name" value="Trypsin-like serine proteases"/>
    <property type="match status" value="1"/>
</dbReference>
<dbReference type="Proteomes" id="UP000288716">
    <property type="component" value="Unassembled WGS sequence"/>
</dbReference>
<dbReference type="PRINTS" id="PR00722">
    <property type="entry name" value="CHYMOTRYPSIN"/>
</dbReference>
<dbReference type="PANTHER" id="PTHR24252:SF7">
    <property type="entry name" value="HYALIN"/>
    <property type="match status" value="1"/>
</dbReference>
<gene>
    <name evidence="9" type="ORF">B4U80_07128</name>
</gene>
<keyword evidence="6" id="KW-0720">Serine protease</keyword>
<keyword evidence="7" id="KW-1015">Disulfide bond</keyword>
<dbReference type="OrthoDB" id="6485747at2759"/>
<accession>A0A443SDQ2</accession>
<comment type="caution">
    <text evidence="9">The sequence shown here is derived from an EMBL/GenBank/DDBJ whole genome shotgun (WGS) entry which is preliminary data.</text>
</comment>
<dbReference type="VEuPathDB" id="VectorBase:LDEU006388"/>
<keyword evidence="5" id="KW-0378">Hydrolase</keyword>
<feature type="non-terminal residue" evidence="9">
    <location>
        <position position="1"/>
    </location>
</feature>
<evidence type="ECO:0000256" key="5">
    <source>
        <dbReference type="ARBA" id="ARBA00022801"/>
    </source>
</evidence>
<dbReference type="PROSITE" id="PS50240">
    <property type="entry name" value="TRYPSIN_DOM"/>
    <property type="match status" value="1"/>
</dbReference>
<evidence type="ECO:0000256" key="4">
    <source>
        <dbReference type="ARBA" id="ARBA00022729"/>
    </source>
</evidence>
<evidence type="ECO:0000256" key="1">
    <source>
        <dbReference type="ARBA" id="ARBA00004613"/>
    </source>
</evidence>
<dbReference type="InterPro" id="IPR001254">
    <property type="entry name" value="Trypsin_dom"/>
</dbReference>
<evidence type="ECO:0000313" key="10">
    <source>
        <dbReference type="Proteomes" id="UP000288716"/>
    </source>
</evidence>
<sequence>DIIFPSDEKSLLYKPSEFVTAQDGANHCLTPQGEIGSCILASKCSVLKKLLKYKMKPKVCSWEEETPILCCPFTHLSTRRKSYRNLRPTVSTNSMKKKYENVDNCGTRKQLSEILLTNMRSRVITTGRPPVLGEYPWMVIIFAETPEGSKYLCGGTILTDRFILSAAHCFMTPHYLYTDYTIKVGTINISEGDIYKVNSVAIHPSFNPAFHYNDIAIVRIEESIQFTDKVRPICLPFHRKIHSNSAVIVTGYGSTEFGGKRSEVLLAADLNVVSNESCNKSYSVLESKTISRGITKQMMCAGSEDGKNDACQSDSGSPLVFYDTQKQRWYIVGIVSFGHRCADPKFPGVYTKVAHYIHWILHVVDLRKSQVPLFLHGDSWK</sequence>
<evidence type="ECO:0000259" key="8">
    <source>
        <dbReference type="PROSITE" id="PS50240"/>
    </source>
</evidence>
<dbReference type="InterPro" id="IPR018114">
    <property type="entry name" value="TRYPSIN_HIS"/>
</dbReference>
<keyword evidence="4" id="KW-0732">Signal</keyword>
<evidence type="ECO:0000313" key="9">
    <source>
        <dbReference type="EMBL" id="RWS25653.1"/>
    </source>
</evidence>
<protein>
    <submittedName>
        <fullName evidence="9">Clotting factor B-like protein</fullName>
    </submittedName>
</protein>
<proteinExistence type="predicted"/>
<feature type="domain" description="Peptidase S1" evidence="8">
    <location>
        <begin position="124"/>
        <end position="365"/>
    </location>
</feature>
<feature type="non-terminal residue" evidence="9">
    <location>
        <position position="381"/>
    </location>
</feature>
<dbReference type="STRING" id="299467.A0A443SDQ2"/>
<keyword evidence="10" id="KW-1185">Reference proteome</keyword>
<keyword evidence="3" id="KW-0645">Protease</keyword>
<dbReference type="InterPro" id="IPR009003">
    <property type="entry name" value="Peptidase_S1_PA"/>
</dbReference>
<dbReference type="InterPro" id="IPR022700">
    <property type="entry name" value="CLIP"/>
</dbReference>
<dbReference type="PROSITE" id="PS00134">
    <property type="entry name" value="TRYPSIN_HIS"/>
    <property type="match status" value="1"/>
</dbReference>
<organism evidence="9 10">
    <name type="scientific">Leptotrombidium deliense</name>
    <dbReference type="NCBI Taxonomy" id="299467"/>
    <lineage>
        <taxon>Eukaryota</taxon>
        <taxon>Metazoa</taxon>
        <taxon>Ecdysozoa</taxon>
        <taxon>Arthropoda</taxon>
        <taxon>Chelicerata</taxon>
        <taxon>Arachnida</taxon>
        <taxon>Acari</taxon>
        <taxon>Acariformes</taxon>
        <taxon>Trombidiformes</taxon>
        <taxon>Prostigmata</taxon>
        <taxon>Anystina</taxon>
        <taxon>Parasitengona</taxon>
        <taxon>Trombiculoidea</taxon>
        <taxon>Trombiculidae</taxon>
        <taxon>Leptotrombidium</taxon>
    </lineage>
</organism>
<dbReference type="GO" id="GO:0005576">
    <property type="term" value="C:extracellular region"/>
    <property type="evidence" value="ECO:0007669"/>
    <property type="project" value="UniProtKB-SubCell"/>
</dbReference>
<dbReference type="GO" id="GO:0004252">
    <property type="term" value="F:serine-type endopeptidase activity"/>
    <property type="evidence" value="ECO:0007669"/>
    <property type="project" value="InterPro"/>
</dbReference>
<dbReference type="SMART" id="SM00680">
    <property type="entry name" value="CLIP"/>
    <property type="match status" value="1"/>
</dbReference>
<dbReference type="Pfam" id="PF00089">
    <property type="entry name" value="Trypsin"/>
    <property type="match status" value="1"/>
</dbReference>
<dbReference type="PANTHER" id="PTHR24252">
    <property type="entry name" value="ACROSIN-RELATED"/>
    <property type="match status" value="1"/>
</dbReference>
<dbReference type="EMBL" id="NCKV01003494">
    <property type="protein sequence ID" value="RWS25653.1"/>
    <property type="molecule type" value="Genomic_DNA"/>
</dbReference>
<dbReference type="CDD" id="cd00190">
    <property type="entry name" value="Tryp_SPc"/>
    <property type="match status" value="1"/>
</dbReference>
<reference evidence="9 10" key="1">
    <citation type="journal article" date="2018" name="Gigascience">
        <title>Genomes of trombidid mites reveal novel predicted allergens and laterally-transferred genes associated with secondary metabolism.</title>
        <authorList>
            <person name="Dong X."/>
            <person name="Chaisiri K."/>
            <person name="Xia D."/>
            <person name="Armstrong S.D."/>
            <person name="Fang Y."/>
            <person name="Donnelly M.J."/>
            <person name="Kadowaki T."/>
            <person name="McGarry J.W."/>
            <person name="Darby A.C."/>
            <person name="Makepeace B.L."/>
        </authorList>
    </citation>
    <scope>NUCLEOTIDE SEQUENCE [LARGE SCALE GENOMIC DNA]</scope>
    <source>
        <strain evidence="9">UoL-UT</strain>
    </source>
</reference>
<dbReference type="GO" id="GO:0006508">
    <property type="term" value="P:proteolysis"/>
    <property type="evidence" value="ECO:0007669"/>
    <property type="project" value="UniProtKB-KW"/>
</dbReference>
<dbReference type="InterPro" id="IPR001314">
    <property type="entry name" value="Peptidase_S1A"/>
</dbReference>
<comment type="subcellular location">
    <subcellularLocation>
        <location evidence="1">Secreted</location>
    </subcellularLocation>
</comment>
<name>A0A443SDQ2_9ACAR</name>
<dbReference type="Gene3D" id="3.30.1640.30">
    <property type="match status" value="1"/>
</dbReference>
<dbReference type="InterPro" id="IPR038565">
    <property type="entry name" value="CLIP_sf"/>
</dbReference>
<dbReference type="SMART" id="SM00020">
    <property type="entry name" value="Tryp_SPc"/>
    <property type="match status" value="1"/>
</dbReference>
<evidence type="ECO:0000256" key="7">
    <source>
        <dbReference type="ARBA" id="ARBA00023157"/>
    </source>
</evidence>
<dbReference type="Gene3D" id="2.40.10.10">
    <property type="entry name" value="Trypsin-like serine proteases"/>
    <property type="match status" value="1"/>
</dbReference>
<dbReference type="FunFam" id="2.40.10.10:FF:000015">
    <property type="entry name" value="Atrial natriuretic peptide-converting enzyme"/>
    <property type="match status" value="1"/>
</dbReference>
<evidence type="ECO:0000256" key="6">
    <source>
        <dbReference type="ARBA" id="ARBA00022825"/>
    </source>
</evidence>
<dbReference type="AlphaFoldDB" id="A0A443SDQ2"/>